<keyword evidence="2 4" id="KW-0560">Oxidoreductase</keyword>
<dbReference type="InterPro" id="IPR057326">
    <property type="entry name" value="KR_dom"/>
</dbReference>
<dbReference type="Proteomes" id="UP001223520">
    <property type="component" value="Chromosome"/>
</dbReference>
<dbReference type="PROSITE" id="PS00061">
    <property type="entry name" value="ADH_SHORT"/>
    <property type="match status" value="1"/>
</dbReference>
<proteinExistence type="inferred from homology"/>
<dbReference type="InterPro" id="IPR020904">
    <property type="entry name" value="Sc_DH/Rdtase_CS"/>
</dbReference>
<dbReference type="PANTHER" id="PTHR43639">
    <property type="entry name" value="OXIDOREDUCTASE, SHORT-CHAIN DEHYDROGENASE/REDUCTASE FAMILY (AFU_ORTHOLOGUE AFUA_5G02870)"/>
    <property type="match status" value="1"/>
</dbReference>
<comment type="similarity">
    <text evidence="1">Belongs to the short-chain dehydrogenases/reductases (SDR) family.</text>
</comment>
<evidence type="ECO:0000313" key="4">
    <source>
        <dbReference type="EMBL" id="WGV26854.1"/>
    </source>
</evidence>
<evidence type="ECO:0000259" key="3">
    <source>
        <dbReference type="SMART" id="SM00822"/>
    </source>
</evidence>
<gene>
    <name evidence="4" type="ORF">QI031_04955</name>
</gene>
<organism evidence="4 5">
    <name type="scientific">Halotia branconii CENA392</name>
    <dbReference type="NCBI Taxonomy" id="1539056"/>
    <lineage>
        <taxon>Bacteria</taxon>
        <taxon>Bacillati</taxon>
        <taxon>Cyanobacteriota</taxon>
        <taxon>Cyanophyceae</taxon>
        <taxon>Nostocales</taxon>
        <taxon>Nodulariaceae</taxon>
        <taxon>Halotia</taxon>
    </lineage>
</organism>
<dbReference type="Pfam" id="PF13561">
    <property type="entry name" value="adh_short_C2"/>
    <property type="match status" value="1"/>
</dbReference>
<protein>
    <submittedName>
        <fullName evidence="4">Glucose 1-dehydrogenase</fullName>
        <ecNumber evidence="4">1.1.1.47</ecNumber>
    </submittedName>
</protein>
<dbReference type="Gene3D" id="3.40.50.720">
    <property type="entry name" value="NAD(P)-binding Rossmann-like Domain"/>
    <property type="match status" value="1"/>
</dbReference>
<dbReference type="NCBIfam" id="NF005559">
    <property type="entry name" value="PRK07231.1"/>
    <property type="match status" value="1"/>
</dbReference>
<evidence type="ECO:0000256" key="1">
    <source>
        <dbReference type="ARBA" id="ARBA00006484"/>
    </source>
</evidence>
<keyword evidence="5" id="KW-1185">Reference proteome</keyword>
<dbReference type="FunFam" id="3.40.50.720:FF:000084">
    <property type="entry name" value="Short-chain dehydrogenase reductase"/>
    <property type="match status" value="1"/>
</dbReference>
<dbReference type="SMART" id="SM00822">
    <property type="entry name" value="PKS_KR"/>
    <property type="match status" value="1"/>
</dbReference>
<dbReference type="AlphaFoldDB" id="A0AAJ6NUA4"/>
<dbReference type="EC" id="1.1.1.47" evidence="4"/>
<reference evidence="4 5" key="1">
    <citation type="journal article" date="2023" name="Limnol Oceanogr Lett">
        <title>Environmental adaptations by the intertidal Antarctic cyanobacterium Halotia branconii CENA392 as revealed using long-read genome sequencing.</title>
        <authorList>
            <person name="Dextro R.B."/>
            <person name="Delbaje E."/>
            <person name="Freitas P.N.N."/>
            <person name="Geraldes V."/>
            <person name="Pinto E."/>
            <person name="Long P.F."/>
            <person name="Fiore M.F."/>
        </authorList>
    </citation>
    <scope>NUCLEOTIDE SEQUENCE [LARGE SCALE GENOMIC DNA]</scope>
    <source>
        <strain evidence="4 5">CENA392</strain>
    </source>
</reference>
<evidence type="ECO:0000313" key="5">
    <source>
        <dbReference type="Proteomes" id="UP001223520"/>
    </source>
</evidence>
<dbReference type="InterPro" id="IPR002347">
    <property type="entry name" value="SDR_fam"/>
</dbReference>
<name>A0AAJ6NUA4_9CYAN</name>
<dbReference type="PRINTS" id="PR00080">
    <property type="entry name" value="SDRFAMILY"/>
</dbReference>
<dbReference type="PRINTS" id="PR00081">
    <property type="entry name" value="GDHRDH"/>
</dbReference>
<dbReference type="PANTHER" id="PTHR43639:SF1">
    <property type="entry name" value="SHORT-CHAIN DEHYDROGENASE_REDUCTASE FAMILY PROTEIN"/>
    <property type="match status" value="1"/>
</dbReference>
<evidence type="ECO:0000256" key="2">
    <source>
        <dbReference type="ARBA" id="ARBA00023002"/>
    </source>
</evidence>
<dbReference type="InterPro" id="IPR036291">
    <property type="entry name" value="NAD(P)-bd_dom_sf"/>
</dbReference>
<accession>A0AAJ6NUA4</accession>
<sequence length="255" mass="27046">MKKLAKKVAIVTGSSRGIGKEIAMKLAQEGARVVINYNRSPEKAEEVVNQIQQQGGEATAIQADISQVDQIQQLVEKAVEQYGQLDILVSNAGVEHFGKLEEIAPQDFERVFSVNVAGQLFVTQAAARHLSSGGHIVLTSSVSAKIPVFYHTLYAASKAAVSAMVLNLAPELGERGITINAIAPGGTATDMAEENAKFYTHPALRDLPPNTVLKTTASLQRLAQPKEIAAVVAFLVSDDASYITGSTLAADGGMF</sequence>
<dbReference type="GO" id="GO:0047936">
    <property type="term" value="F:glucose 1-dehydrogenase [NAD(P)+] activity"/>
    <property type="evidence" value="ECO:0007669"/>
    <property type="project" value="UniProtKB-EC"/>
</dbReference>
<dbReference type="SUPFAM" id="SSF51735">
    <property type="entry name" value="NAD(P)-binding Rossmann-fold domains"/>
    <property type="match status" value="1"/>
</dbReference>
<feature type="domain" description="Ketoreductase" evidence="3">
    <location>
        <begin position="7"/>
        <end position="185"/>
    </location>
</feature>
<dbReference type="RefSeq" id="WP_281484098.1">
    <property type="nucleotide sequence ID" value="NZ_CP124543.1"/>
</dbReference>
<dbReference type="EMBL" id="CP124543">
    <property type="protein sequence ID" value="WGV26854.1"/>
    <property type="molecule type" value="Genomic_DNA"/>
</dbReference>
<dbReference type="KEGG" id="hbq:QI031_04955"/>